<evidence type="ECO:0000259" key="3">
    <source>
        <dbReference type="Pfam" id="PF13598"/>
    </source>
</evidence>
<dbReference type="STRING" id="154981.AKJ29_07055"/>
<evidence type="ECO:0000313" key="6">
    <source>
        <dbReference type="Proteomes" id="UP000050471"/>
    </source>
</evidence>
<dbReference type="PANTHER" id="PTHR31005:SF8">
    <property type="entry name" value="DUF4139 DOMAIN-CONTAINING PROTEIN"/>
    <property type="match status" value="1"/>
</dbReference>
<proteinExistence type="predicted"/>
<dbReference type="EMBL" id="LKBA01000001">
    <property type="protein sequence ID" value="KPN64963.1"/>
    <property type="molecule type" value="Genomic_DNA"/>
</dbReference>
<keyword evidence="6" id="KW-1185">Reference proteome</keyword>
<feature type="coiled-coil region" evidence="1">
    <location>
        <begin position="108"/>
        <end position="142"/>
    </location>
</feature>
<dbReference type="RefSeq" id="WP_055187442.1">
    <property type="nucleotide sequence ID" value="NZ_FPBS01000008.1"/>
</dbReference>
<feature type="domain" description="DUF4140" evidence="4">
    <location>
        <begin position="33"/>
        <end position="139"/>
    </location>
</feature>
<dbReference type="OrthoDB" id="580912at2"/>
<evidence type="ECO:0000256" key="1">
    <source>
        <dbReference type="SAM" id="Coils"/>
    </source>
</evidence>
<organism evidence="5 6">
    <name type="scientific">Aliiroseovarius crassostreae</name>
    <dbReference type="NCBI Taxonomy" id="154981"/>
    <lineage>
        <taxon>Bacteria</taxon>
        <taxon>Pseudomonadati</taxon>
        <taxon>Pseudomonadota</taxon>
        <taxon>Alphaproteobacteria</taxon>
        <taxon>Rhodobacterales</taxon>
        <taxon>Paracoccaceae</taxon>
        <taxon>Aliiroseovarius</taxon>
    </lineage>
</organism>
<dbReference type="Pfam" id="PF13600">
    <property type="entry name" value="DUF4140"/>
    <property type="match status" value="1"/>
</dbReference>
<dbReference type="InterPro" id="IPR011935">
    <property type="entry name" value="CHP02231"/>
</dbReference>
<dbReference type="InterPro" id="IPR025554">
    <property type="entry name" value="DUF4140"/>
</dbReference>
<feature type="chain" id="PRO_5006026868" evidence="2">
    <location>
        <begin position="20"/>
        <end position="547"/>
    </location>
</feature>
<keyword evidence="2" id="KW-0732">Signal</keyword>
<gene>
    <name evidence="5" type="ORF">AKJ29_07055</name>
</gene>
<name>A0A0N8IC55_9RHOB</name>
<dbReference type="AlphaFoldDB" id="A0A0N8IC55"/>
<comment type="caution">
    <text evidence="5">The sequence shown here is derived from an EMBL/GenBank/DDBJ whole genome shotgun (WGS) entry which is preliminary data.</text>
</comment>
<dbReference type="Proteomes" id="UP000050471">
    <property type="component" value="Unassembled WGS sequence"/>
</dbReference>
<feature type="domain" description="DUF4139" evidence="3">
    <location>
        <begin position="229"/>
        <end position="539"/>
    </location>
</feature>
<evidence type="ECO:0000313" key="5">
    <source>
        <dbReference type="EMBL" id="KPN64963.1"/>
    </source>
</evidence>
<protein>
    <submittedName>
        <fullName evidence="5">Uncharacterized protein</fullName>
    </submittedName>
</protein>
<dbReference type="PANTHER" id="PTHR31005">
    <property type="entry name" value="DUF4139 DOMAIN-CONTAINING PROTEIN"/>
    <property type="match status" value="1"/>
</dbReference>
<evidence type="ECO:0000256" key="2">
    <source>
        <dbReference type="SAM" id="SignalP"/>
    </source>
</evidence>
<reference evidence="5 6" key="1">
    <citation type="submission" date="2015-09" db="EMBL/GenBank/DDBJ databases">
        <title>Draft genome sequence of Aliiroseovarius crassostreae CV919-312TSm, the causative agent of Roseovarius Oyster Disease (formerly Juvenile Oyster Disease).</title>
        <authorList>
            <person name="Kessner L."/>
            <person name="Spinard E."/>
            <person name="Nelson D."/>
        </authorList>
    </citation>
    <scope>NUCLEOTIDE SEQUENCE [LARGE SCALE GENOMIC DNA]</scope>
    <source>
        <strain evidence="5 6">CV919-312</strain>
    </source>
</reference>
<dbReference type="InterPro" id="IPR037291">
    <property type="entry name" value="DUF4139"/>
</dbReference>
<sequence length="547" mass="60011">MRRALLLSALTTLPLPLWAGDFYSSAPVVSAILYPEGATQTRQITVELPAGQHRILVPFIPSDTRLGLPDIALLTGKGQLGALGYSPDTSVDPETLYTPSQTKAQNAVDAAKDTVAAYQETLTILRDEIAALKRQLEFLSTIRAPQDATSVDDLSAMLVLIGDQSQDIRKKISTKSRELADGKEREAELQAVLGNAEREFERLFPPKDNPDLLSIPVRLTSAQTISIAITSISESGGWIPIYELHLTEGSDPNLTLNRKFTIQLPSETVWNDVNLTLSTQQPSGQVEPSTPYANPASIHKPILSSRKVQTASDLMEMAAPPMVEPELVVGEEYSGLTVDTNGVAVTYHYTQKVSALAGEEQVLDLDSLTLPVTPEIYAVPRRDDTAFLVGQITNNTKEPLLDGTARVYRGDSLVGHTQMPFLAAGDDATLPFGPIEGIRLEHVVADNETGDRGIITTTNTREQDTLFRVTNLTDKPHEVKTFYPLTYSEQEDLEVRVTATPRPDESNHDDKRGLSVWNLSLAPGEETEVTINTRLSWPEGWTLNWRP</sequence>
<dbReference type="Pfam" id="PF13598">
    <property type="entry name" value="DUF4139"/>
    <property type="match status" value="1"/>
</dbReference>
<dbReference type="NCBIfam" id="TIGR02231">
    <property type="entry name" value="mucoidy inhibitor MuiA family protein"/>
    <property type="match status" value="1"/>
</dbReference>
<keyword evidence="1" id="KW-0175">Coiled coil</keyword>
<accession>A0A0N8IC55</accession>
<feature type="signal peptide" evidence="2">
    <location>
        <begin position="1"/>
        <end position="19"/>
    </location>
</feature>
<evidence type="ECO:0000259" key="4">
    <source>
        <dbReference type="Pfam" id="PF13600"/>
    </source>
</evidence>